<reference evidence="2 3" key="1">
    <citation type="submission" date="2020-08" db="EMBL/GenBank/DDBJ databases">
        <title>Sequencing the genomes of 1000 actinobacteria strains.</title>
        <authorList>
            <person name="Klenk H.-P."/>
        </authorList>
    </citation>
    <scope>NUCLEOTIDE SEQUENCE [LARGE SCALE GENOMIC DNA]</scope>
    <source>
        <strain evidence="2 3">DSM 45886</strain>
    </source>
</reference>
<feature type="region of interest" description="Disordered" evidence="1">
    <location>
        <begin position="137"/>
        <end position="173"/>
    </location>
</feature>
<protein>
    <submittedName>
        <fullName evidence="2">Uncharacterized protein</fullName>
    </submittedName>
</protein>
<evidence type="ECO:0000313" key="2">
    <source>
        <dbReference type="EMBL" id="MBB4956303.1"/>
    </source>
</evidence>
<sequence length="173" mass="18209">MNWHRKPARTAAVLFGLGVGATVGPSLGPAAVRSGVAITALGIGLSLIGTTESDLVGMTWSTATRMPGWPATRRLREQRSPRNDAGGFESPTLGGLGTRVEQILELAEEQAGDHCAEARLESERIVTAARREADAILNRAREQAVGITGRGRDSSPTPPTRGPSPNDDPSRHA</sequence>
<organism evidence="2 3">
    <name type="scientific">Micromonospora polyrhachis</name>
    <dbReference type="NCBI Taxonomy" id="1282883"/>
    <lineage>
        <taxon>Bacteria</taxon>
        <taxon>Bacillati</taxon>
        <taxon>Actinomycetota</taxon>
        <taxon>Actinomycetes</taxon>
        <taxon>Micromonosporales</taxon>
        <taxon>Micromonosporaceae</taxon>
        <taxon>Micromonospora</taxon>
    </lineage>
</organism>
<evidence type="ECO:0000313" key="3">
    <source>
        <dbReference type="Proteomes" id="UP000578819"/>
    </source>
</evidence>
<dbReference type="AlphaFoldDB" id="A0A7W7SK79"/>
<accession>A0A7W7SK79</accession>
<gene>
    <name evidence="2" type="ORF">FHR38_000036</name>
</gene>
<feature type="region of interest" description="Disordered" evidence="1">
    <location>
        <begin position="75"/>
        <end position="94"/>
    </location>
</feature>
<dbReference type="EMBL" id="JACHJW010000001">
    <property type="protein sequence ID" value="MBB4956303.1"/>
    <property type="molecule type" value="Genomic_DNA"/>
</dbReference>
<proteinExistence type="predicted"/>
<name>A0A7W7SK79_9ACTN</name>
<dbReference type="Gene3D" id="1.20.5.2950">
    <property type="match status" value="1"/>
</dbReference>
<evidence type="ECO:0000256" key="1">
    <source>
        <dbReference type="SAM" id="MobiDB-lite"/>
    </source>
</evidence>
<keyword evidence="3" id="KW-1185">Reference proteome</keyword>
<dbReference type="Proteomes" id="UP000578819">
    <property type="component" value="Unassembled WGS sequence"/>
</dbReference>
<comment type="caution">
    <text evidence="2">The sequence shown here is derived from an EMBL/GenBank/DDBJ whole genome shotgun (WGS) entry which is preliminary data.</text>
</comment>